<evidence type="ECO:0000256" key="7">
    <source>
        <dbReference type="ARBA" id="ARBA00023136"/>
    </source>
</evidence>
<accession>A0A317CME8</accession>
<dbReference type="GO" id="GO:0055085">
    <property type="term" value="P:transmembrane transport"/>
    <property type="evidence" value="ECO:0007669"/>
    <property type="project" value="InterPro"/>
</dbReference>
<evidence type="ECO:0008006" key="11">
    <source>
        <dbReference type="Google" id="ProtNLM"/>
    </source>
</evidence>
<keyword evidence="5 8" id="KW-0812">Transmembrane</keyword>
<organism evidence="9 10">
    <name type="scientific">Leucothrix arctica</name>
    <dbReference type="NCBI Taxonomy" id="1481894"/>
    <lineage>
        <taxon>Bacteria</taxon>
        <taxon>Pseudomonadati</taxon>
        <taxon>Pseudomonadota</taxon>
        <taxon>Gammaproteobacteria</taxon>
        <taxon>Thiotrichales</taxon>
        <taxon>Thiotrichaceae</taxon>
        <taxon>Leucothrix</taxon>
    </lineage>
</organism>
<dbReference type="InterPro" id="IPR038770">
    <property type="entry name" value="Na+/solute_symporter_sf"/>
</dbReference>
<dbReference type="PANTHER" id="PTHR36838">
    <property type="entry name" value="AUXIN EFFLUX CARRIER FAMILY PROTEIN"/>
    <property type="match status" value="1"/>
</dbReference>
<feature type="transmembrane region" description="Helical" evidence="8">
    <location>
        <begin position="220"/>
        <end position="240"/>
    </location>
</feature>
<sequence length="306" mass="32985">MFSSTLIPVIVMILLGFILKHKKIVSDAFWKDADRAVYYIFLPALLFSNISSMSLAKVSLAKLLAIILILLFGASFILLVLQRIQPINAATFTSVYQGATRFNSFIALSMVSTAWVSPLALEVAALVVSIKVILLNILCVSVFSSYTAPHQSWTKKLGLIFKNPLISACVLGLLVNSLSIPVPVWLLSSADILGKASLTLGVLSVGAGLIINFQGWVSYPTILATTLKLLVLPVAAYYLGLWFELDLVSHQVLVLLFAMPTAISSYILAGQLGGDQPIMAKIITIETVLSGITMLPILAWMAASNS</sequence>
<proteinExistence type="inferred from homology"/>
<dbReference type="Pfam" id="PF03547">
    <property type="entry name" value="Mem_trans"/>
    <property type="match status" value="1"/>
</dbReference>
<feature type="transmembrane region" description="Helical" evidence="8">
    <location>
        <begin position="252"/>
        <end position="270"/>
    </location>
</feature>
<keyword evidence="3" id="KW-0813">Transport</keyword>
<feature type="transmembrane region" description="Helical" evidence="8">
    <location>
        <begin position="282"/>
        <end position="303"/>
    </location>
</feature>
<feature type="transmembrane region" description="Helical" evidence="8">
    <location>
        <begin position="165"/>
        <end position="186"/>
    </location>
</feature>
<evidence type="ECO:0000256" key="3">
    <source>
        <dbReference type="ARBA" id="ARBA00022448"/>
    </source>
</evidence>
<keyword evidence="6 8" id="KW-1133">Transmembrane helix</keyword>
<reference evidence="9 10" key="1">
    <citation type="submission" date="2018-05" db="EMBL/GenBank/DDBJ databases">
        <title>Leucothrix arctica sp. nov., isolated from Arctic seawater.</title>
        <authorList>
            <person name="Choi A."/>
            <person name="Baek K."/>
        </authorList>
    </citation>
    <scope>NUCLEOTIDE SEQUENCE [LARGE SCALE GENOMIC DNA]</scope>
    <source>
        <strain evidence="9 10">IMCC9719</strain>
    </source>
</reference>
<keyword evidence="4" id="KW-1003">Cell membrane</keyword>
<feature type="transmembrane region" description="Helical" evidence="8">
    <location>
        <begin position="102"/>
        <end position="120"/>
    </location>
</feature>
<keyword evidence="7 8" id="KW-0472">Membrane</keyword>
<gene>
    <name evidence="9" type="ORF">DKT75_00045</name>
</gene>
<dbReference type="EMBL" id="QGKL01000002">
    <property type="protein sequence ID" value="PWQ99708.1"/>
    <property type="molecule type" value="Genomic_DNA"/>
</dbReference>
<evidence type="ECO:0000256" key="5">
    <source>
        <dbReference type="ARBA" id="ARBA00022692"/>
    </source>
</evidence>
<keyword evidence="10" id="KW-1185">Reference proteome</keyword>
<dbReference type="PANTHER" id="PTHR36838:SF4">
    <property type="entry name" value="AUXIN EFFLUX CARRIER FAMILY PROTEIN"/>
    <property type="match status" value="1"/>
</dbReference>
<protein>
    <recommendedName>
        <fullName evidence="11">AEC family transporter</fullName>
    </recommendedName>
</protein>
<dbReference type="RefSeq" id="WP_109821394.1">
    <property type="nucleotide sequence ID" value="NZ_QGKL01000002.1"/>
</dbReference>
<dbReference type="AlphaFoldDB" id="A0A317CME8"/>
<dbReference type="Gene3D" id="1.20.1530.20">
    <property type="match status" value="1"/>
</dbReference>
<feature type="transmembrane region" description="Helical" evidence="8">
    <location>
        <begin position="61"/>
        <end position="81"/>
    </location>
</feature>
<dbReference type="Proteomes" id="UP000245506">
    <property type="component" value="Unassembled WGS sequence"/>
</dbReference>
<feature type="transmembrane region" description="Helical" evidence="8">
    <location>
        <begin position="6"/>
        <end position="24"/>
    </location>
</feature>
<evidence type="ECO:0000313" key="10">
    <source>
        <dbReference type="Proteomes" id="UP000245506"/>
    </source>
</evidence>
<evidence type="ECO:0000313" key="9">
    <source>
        <dbReference type="EMBL" id="PWQ99708.1"/>
    </source>
</evidence>
<comment type="subcellular location">
    <subcellularLocation>
        <location evidence="1">Cell membrane</location>
        <topology evidence="1">Multi-pass membrane protein</topology>
    </subcellularLocation>
</comment>
<evidence type="ECO:0000256" key="1">
    <source>
        <dbReference type="ARBA" id="ARBA00004651"/>
    </source>
</evidence>
<dbReference type="InterPro" id="IPR004776">
    <property type="entry name" value="Mem_transp_PIN-like"/>
</dbReference>
<feature type="transmembrane region" description="Helical" evidence="8">
    <location>
        <begin position="36"/>
        <end position="55"/>
    </location>
</feature>
<name>A0A317CME8_9GAMM</name>
<comment type="caution">
    <text evidence="9">The sequence shown here is derived from an EMBL/GenBank/DDBJ whole genome shotgun (WGS) entry which is preliminary data.</text>
</comment>
<feature type="transmembrane region" description="Helical" evidence="8">
    <location>
        <begin position="126"/>
        <end position="144"/>
    </location>
</feature>
<evidence type="ECO:0000256" key="8">
    <source>
        <dbReference type="SAM" id="Phobius"/>
    </source>
</evidence>
<comment type="similarity">
    <text evidence="2">Belongs to the auxin efflux carrier (TC 2.A.69) family.</text>
</comment>
<dbReference type="GO" id="GO:0005886">
    <property type="term" value="C:plasma membrane"/>
    <property type="evidence" value="ECO:0007669"/>
    <property type="project" value="UniProtKB-SubCell"/>
</dbReference>
<feature type="transmembrane region" description="Helical" evidence="8">
    <location>
        <begin position="192"/>
        <end position="213"/>
    </location>
</feature>
<evidence type="ECO:0000256" key="4">
    <source>
        <dbReference type="ARBA" id="ARBA00022475"/>
    </source>
</evidence>
<evidence type="ECO:0000256" key="6">
    <source>
        <dbReference type="ARBA" id="ARBA00022989"/>
    </source>
</evidence>
<evidence type="ECO:0000256" key="2">
    <source>
        <dbReference type="ARBA" id="ARBA00010145"/>
    </source>
</evidence>
<dbReference type="OrthoDB" id="9805563at2"/>